<evidence type="ECO:0000256" key="2">
    <source>
        <dbReference type="SAM" id="MobiDB-lite"/>
    </source>
</evidence>
<evidence type="ECO:0000256" key="1">
    <source>
        <dbReference type="ARBA" id="ARBA00006295"/>
    </source>
</evidence>
<dbReference type="Proteomes" id="UP001293718">
    <property type="component" value="Unassembled WGS sequence"/>
</dbReference>
<dbReference type="EMBL" id="JAXOJX010000005">
    <property type="protein sequence ID" value="MDZ5456043.1"/>
    <property type="molecule type" value="Genomic_DNA"/>
</dbReference>
<dbReference type="InterPro" id="IPR037972">
    <property type="entry name" value="RepB_N"/>
</dbReference>
<dbReference type="CDD" id="cd16405">
    <property type="entry name" value="RepB_like_N"/>
    <property type="match status" value="1"/>
</dbReference>
<name>A0ABU5IAB6_9BURK</name>
<dbReference type="SUPFAM" id="SSF110849">
    <property type="entry name" value="ParB/Sulfiredoxin"/>
    <property type="match status" value="1"/>
</dbReference>
<dbReference type="Gene3D" id="3.90.1530.10">
    <property type="entry name" value="Conserved hypothetical protein from pyrococcus furiosus pfu- 392566-001, ParB domain"/>
    <property type="match status" value="1"/>
</dbReference>
<organism evidence="4 5">
    <name type="scientific">Azohydromonas lata</name>
    <dbReference type="NCBI Taxonomy" id="45677"/>
    <lineage>
        <taxon>Bacteria</taxon>
        <taxon>Pseudomonadati</taxon>
        <taxon>Pseudomonadota</taxon>
        <taxon>Betaproteobacteria</taxon>
        <taxon>Burkholderiales</taxon>
        <taxon>Sphaerotilaceae</taxon>
        <taxon>Azohydromonas</taxon>
    </lineage>
</organism>
<protein>
    <submittedName>
        <fullName evidence="4">ParB/RepB/Spo0J family partition protein</fullName>
    </submittedName>
</protein>
<comment type="similarity">
    <text evidence="1">Belongs to the ParB family.</text>
</comment>
<dbReference type="PANTHER" id="PTHR33375">
    <property type="entry name" value="CHROMOSOME-PARTITIONING PROTEIN PARB-RELATED"/>
    <property type="match status" value="1"/>
</dbReference>
<sequence length="339" mass="37098">MTKKIAEKSKLVNLLPDPEPPAAPAAQPLVAEDAATQRKAYTGVGQMMGVLGRSSPLGKELAEVKARLREYEGSVPLKLLDARTIARSRLANRHESEFESADFAKLKGEIEHAGVNVQPVKVRPIEDADTRRDGVQYELVFGHRRHRACLELGVPVLAMIESVSDKQMWLTMDRENRERRNLSPWEQGQSIQRALQANLFSSIRRLAEESGMDHSNAAKALRLAELPAAVVAAFSSPADIQLHWARPLSEALQKDPDGVLSRAKAIAGRGTVPRAPKAVLDELLGMAQVRGLADKRHLKKDGKTVAVLTQKAGGALAVEIRQPVDMADVEALLKKLLKL</sequence>
<dbReference type="InterPro" id="IPR004437">
    <property type="entry name" value="ParB/RepB/Spo0J"/>
</dbReference>
<dbReference type="Gene3D" id="1.10.10.2830">
    <property type="match status" value="1"/>
</dbReference>
<dbReference type="InterPro" id="IPR040873">
    <property type="entry name" value="SoPB_HTH"/>
</dbReference>
<keyword evidence="5" id="KW-1185">Reference proteome</keyword>
<feature type="region of interest" description="Disordered" evidence="2">
    <location>
        <begin position="1"/>
        <end position="28"/>
    </location>
</feature>
<comment type="caution">
    <text evidence="4">The sequence shown here is derived from an EMBL/GenBank/DDBJ whole genome shotgun (WGS) entry which is preliminary data.</text>
</comment>
<accession>A0ABU5IAB6</accession>
<evidence type="ECO:0000259" key="3">
    <source>
        <dbReference type="SMART" id="SM00470"/>
    </source>
</evidence>
<dbReference type="NCBIfam" id="TIGR00180">
    <property type="entry name" value="parB_part"/>
    <property type="match status" value="1"/>
</dbReference>
<evidence type="ECO:0000313" key="5">
    <source>
        <dbReference type="Proteomes" id="UP001293718"/>
    </source>
</evidence>
<dbReference type="SUPFAM" id="SSF109709">
    <property type="entry name" value="KorB DNA-binding domain-like"/>
    <property type="match status" value="1"/>
</dbReference>
<dbReference type="RefSeq" id="WP_322464708.1">
    <property type="nucleotide sequence ID" value="NZ_JAXOJX010000005.1"/>
</dbReference>
<dbReference type="InterPro" id="IPR003115">
    <property type="entry name" value="ParB_N"/>
</dbReference>
<reference evidence="4 5" key="1">
    <citation type="submission" date="2023-11" db="EMBL/GenBank/DDBJ databases">
        <title>Draft genome of Azohydromonas lata strain H1 (DSM1123), a polyhydroxyalkanoate producer.</title>
        <authorList>
            <person name="Traversa D."/>
            <person name="D'Addabbo P."/>
            <person name="Pazzani C."/>
            <person name="Manzari C."/>
            <person name="Chiara M."/>
            <person name="Scrascia M."/>
        </authorList>
    </citation>
    <scope>NUCLEOTIDE SEQUENCE [LARGE SCALE GENOMIC DNA]</scope>
    <source>
        <strain evidence="4 5">H1</strain>
    </source>
</reference>
<feature type="domain" description="ParB-like N-terminal" evidence="3">
    <location>
        <begin position="78"/>
        <end position="177"/>
    </location>
</feature>
<dbReference type="SMART" id="SM00470">
    <property type="entry name" value="ParB"/>
    <property type="match status" value="1"/>
</dbReference>
<dbReference type="Pfam" id="PF02195">
    <property type="entry name" value="ParB_N"/>
    <property type="match status" value="1"/>
</dbReference>
<dbReference type="PANTHER" id="PTHR33375:SF1">
    <property type="entry name" value="CHROMOSOME-PARTITIONING PROTEIN PARB-RELATED"/>
    <property type="match status" value="1"/>
</dbReference>
<evidence type="ECO:0000313" key="4">
    <source>
        <dbReference type="EMBL" id="MDZ5456043.1"/>
    </source>
</evidence>
<gene>
    <name evidence="4" type="ORF">SM757_05610</name>
</gene>
<feature type="compositionally biased region" description="Basic and acidic residues" evidence="2">
    <location>
        <begin position="1"/>
        <end position="10"/>
    </location>
</feature>
<dbReference type="Pfam" id="PF18090">
    <property type="entry name" value="SoPB_HTH"/>
    <property type="match status" value="1"/>
</dbReference>
<dbReference type="InterPro" id="IPR050336">
    <property type="entry name" value="Chromosome_partition/occlusion"/>
</dbReference>
<dbReference type="InterPro" id="IPR036086">
    <property type="entry name" value="ParB/Sulfiredoxin_sf"/>
</dbReference>
<proteinExistence type="inferred from homology"/>